<dbReference type="Proteomes" id="UP000018780">
    <property type="component" value="Chromosome"/>
</dbReference>
<dbReference type="OrthoDB" id="9809462at2"/>
<sequence length="145" mass="15846">MQTDDMDQRLVSLLRENARRPVAELARHLGLARTTVQARIERLEATGVITGYTLKSSAASRPPLQATVLMSIEPRSGPEVLARLRSLPGVEVVHTTSGRFDLLAQVVAQSTTELDQTIDHIAEARGVRSSESLIHLATKLDRTGQ</sequence>
<dbReference type="PATRIC" id="fig|999552.6.peg.1331"/>
<dbReference type="GO" id="GO:0043565">
    <property type="term" value="F:sequence-specific DNA binding"/>
    <property type="evidence" value="ECO:0007669"/>
    <property type="project" value="InterPro"/>
</dbReference>
<dbReference type="SUPFAM" id="SSF54909">
    <property type="entry name" value="Dimeric alpha+beta barrel"/>
    <property type="match status" value="1"/>
</dbReference>
<evidence type="ECO:0000313" key="6">
    <source>
        <dbReference type="Proteomes" id="UP000018780"/>
    </source>
</evidence>
<dbReference type="PANTHER" id="PTHR30154:SF53">
    <property type="entry name" value="HTH-TYPE TRANSCRIPTIONAL REGULATOR LRPC"/>
    <property type="match status" value="1"/>
</dbReference>
<dbReference type="Pfam" id="PF13404">
    <property type="entry name" value="HTH_AsnC-type"/>
    <property type="match status" value="1"/>
</dbReference>
<dbReference type="InterPro" id="IPR036388">
    <property type="entry name" value="WH-like_DNA-bd_sf"/>
</dbReference>
<evidence type="ECO:0000259" key="4">
    <source>
        <dbReference type="PROSITE" id="PS50956"/>
    </source>
</evidence>
<dbReference type="GO" id="GO:0043200">
    <property type="term" value="P:response to amino acid"/>
    <property type="evidence" value="ECO:0007669"/>
    <property type="project" value="TreeGrafter"/>
</dbReference>
<accession>V9VQZ0</accession>
<dbReference type="SUPFAM" id="SSF46785">
    <property type="entry name" value="Winged helix' DNA-binding domain"/>
    <property type="match status" value="1"/>
</dbReference>
<dbReference type="RefSeq" id="WP_024089594.1">
    <property type="nucleotide sequence ID" value="NC_023135.1"/>
</dbReference>
<dbReference type="HOGENOM" id="CLU_091233_5_3_5"/>
<dbReference type="InterPro" id="IPR011008">
    <property type="entry name" value="Dimeric_a/b-barrel"/>
</dbReference>
<dbReference type="InterPro" id="IPR019888">
    <property type="entry name" value="Tscrpt_reg_AsnC-like"/>
</dbReference>
<dbReference type="EMBL" id="CP006773">
    <property type="protein sequence ID" value="AHD00438.1"/>
    <property type="molecule type" value="Genomic_DNA"/>
</dbReference>
<dbReference type="Gene3D" id="1.10.10.10">
    <property type="entry name" value="Winged helix-like DNA-binding domain superfamily/Winged helix DNA-binding domain"/>
    <property type="match status" value="1"/>
</dbReference>
<evidence type="ECO:0000256" key="3">
    <source>
        <dbReference type="ARBA" id="ARBA00023163"/>
    </source>
</evidence>
<dbReference type="Gene3D" id="3.30.70.920">
    <property type="match status" value="1"/>
</dbReference>
<dbReference type="PRINTS" id="PR00033">
    <property type="entry name" value="HTHASNC"/>
</dbReference>
<reference evidence="5 6" key="1">
    <citation type="submission" date="2013-09" db="EMBL/GenBank/DDBJ databases">
        <authorList>
            <consortium name="DOE Joint Genome Institute"/>
            <person name="Klenk H.-P."/>
            <person name="Huntemann M."/>
            <person name="Han J."/>
            <person name="Chen A."/>
            <person name="Kyrpides N."/>
            <person name="Mavromatis K."/>
            <person name="Markowitz V."/>
            <person name="Palaniappan K."/>
            <person name="Ivanova N."/>
            <person name="Schaumberg A."/>
            <person name="Pati A."/>
            <person name="Liolios K."/>
            <person name="Nordberg H.P."/>
            <person name="Cantor M.N."/>
            <person name="Hua S.X."/>
            <person name="Woyke T."/>
        </authorList>
    </citation>
    <scope>NUCLEOTIDE SEQUENCE [LARGE SCALE GENOMIC DNA]</scope>
    <source>
        <strain evidence="5 6">DSM 14336</strain>
    </source>
</reference>
<dbReference type="InterPro" id="IPR000485">
    <property type="entry name" value="AsnC-type_HTH_dom"/>
</dbReference>
<dbReference type="STRING" id="999552.METH_06580"/>
<dbReference type="GO" id="GO:0005829">
    <property type="term" value="C:cytosol"/>
    <property type="evidence" value="ECO:0007669"/>
    <property type="project" value="TreeGrafter"/>
</dbReference>
<protein>
    <submittedName>
        <fullName evidence="5">AsnC family transcriptional regulator</fullName>
    </submittedName>
</protein>
<keyword evidence="3" id="KW-0804">Transcription</keyword>
<feature type="domain" description="HTH asnC-type" evidence="4">
    <location>
        <begin position="1"/>
        <end position="79"/>
    </location>
</feature>
<name>V9VQZ0_9RHOB</name>
<evidence type="ECO:0000313" key="5">
    <source>
        <dbReference type="EMBL" id="AHD00438.1"/>
    </source>
</evidence>
<keyword evidence="1" id="KW-0805">Transcription regulation</keyword>
<dbReference type="SMART" id="SM00344">
    <property type="entry name" value="HTH_ASNC"/>
    <property type="match status" value="1"/>
</dbReference>
<dbReference type="InterPro" id="IPR036390">
    <property type="entry name" value="WH_DNA-bd_sf"/>
</dbReference>
<dbReference type="PANTHER" id="PTHR30154">
    <property type="entry name" value="LEUCINE-RESPONSIVE REGULATORY PROTEIN"/>
    <property type="match status" value="1"/>
</dbReference>
<proteinExistence type="predicted"/>
<organism evidence="5 6">
    <name type="scientific">Leisingera methylohalidivorans DSM 14336</name>
    <dbReference type="NCBI Taxonomy" id="999552"/>
    <lineage>
        <taxon>Bacteria</taxon>
        <taxon>Pseudomonadati</taxon>
        <taxon>Pseudomonadota</taxon>
        <taxon>Alphaproteobacteria</taxon>
        <taxon>Rhodobacterales</taxon>
        <taxon>Roseobacteraceae</taxon>
        <taxon>Leisingera</taxon>
    </lineage>
</organism>
<dbReference type="AlphaFoldDB" id="V9VQZ0"/>
<keyword evidence="2" id="KW-0238">DNA-binding</keyword>
<evidence type="ECO:0000256" key="1">
    <source>
        <dbReference type="ARBA" id="ARBA00023015"/>
    </source>
</evidence>
<gene>
    <name evidence="5" type="ORF">METH_06580</name>
</gene>
<dbReference type="KEGG" id="lmd:METH_06580"/>
<dbReference type="PROSITE" id="PS50956">
    <property type="entry name" value="HTH_ASNC_2"/>
    <property type="match status" value="1"/>
</dbReference>
<evidence type="ECO:0000256" key="2">
    <source>
        <dbReference type="ARBA" id="ARBA00023125"/>
    </source>
</evidence>
<dbReference type="Pfam" id="PF01037">
    <property type="entry name" value="AsnC_trans_reg"/>
    <property type="match status" value="1"/>
</dbReference>
<dbReference type="InterPro" id="IPR019887">
    <property type="entry name" value="Tscrpt_reg_AsnC/Lrp_C"/>
</dbReference>
<keyword evidence="6" id="KW-1185">Reference proteome</keyword>